<dbReference type="PRINTS" id="PR00081">
    <property type="entry name" value="GDHRDH"/>
</dbReference>
<evidence type="ECO:0000313" key="5">
    <source>
        <dbReference type="Proteomes" id="UP000198440"/>
    </source>
</evidence>
<dbReference type="Pfam" id="PF00106">
    <property type="entry name" value="adh_short"/>
    <property type="match status" value="1"/>
</dbReference>
<sequence length="254" mass="27051">MTQITPKDGFAVVTGAGSGLGRALAQQLCTQGFTVVGTGRRAEVLQETAALCGDGFDAVPLDVSDFDAVISGFAGMIRRHGPLALLINNAAVYPKRDVLAETPDRFWHSMAINLGGVYACSWAALQDMAPRGAGRILNVASYADIAPLPASAAYSVSKGAGRILTRALIADLFDRFPDIVISDWLPGALATQMGIPDGLPPEVAARWGVKLALMRDAGLNGTTFERDMELLPPRGLKSKLKDTLLLRRPKPRRL</sequence>
<keyword evidence="2" id="KW-0560">Oxidoreductase</keyword>
<dbReference type="SUPFAM" id="SSF51735">
    <property type="entry name" value="NAD(P)-binding Rossmann-fold domains"/>
    <property type="match status" value="1"/>
</dbReference>
<dbReference type="Proteomes" id="UP000198440">
    <property type="component" value="Unassembled WGS sequence"/>
</dbReference>
<dbReference type="EMBL" id="FZON01000013">
    <property type="protein sequence ID" value="SNS38771.1"/>
    <property type="molecule type" value="Genomic_DNA"/>
</dbReference>
<name>A0A239E2Z8_9RHOB</name>
<dbReference type="GO" id="GO:0016491">
    <property type="term" value="F:oxidoreductase activity"/>
    <property type="evidence" value="ECO:0007669"/>
    <property type="project" value="UniProtKB-KW"/>
</dbReference>
<evidence type="ECO:0000256" key="2">
    <source>
        <dbReference type="ARBA" id="ARBA00023002"/>
    </source>
</evidence>
<evidence type="ECO:0000256" key="3">
    <source>
        <dbReference type="RuleBase" id="RU000363"/>
    </source>
</evidence>
<dbReference type="CDD" id="cd05233">
    <property type="entry name" value="SDR_c"/>
    <property type="match status" value="1"/>
</dbReference>
<proteinExistence type="inferred from homology"/>
<dbReference type="PRINTS" id="PR00080">
    <property type="entry name" value="SDRFAMILY"/>
</dbReference>
<protein>
    <submittedName>
        <fullName evidence="4">NADP-dependent 3-hydroxy acid dehydrogenase YdfG</fullName>
    </submittedName>
</protein>
<dbReference type="OrthoDB" id="8280747at2"/>
<gene>
    <name evidence="4" type="ORF">SAMN04488078_101322</name>
</gene>
<evidence type="ECO:0000256" key="1">
    <source>
        <dbReference type="ARBA" id="ARBA00006484"/>
    </source>
</evidence>
<dbReference type="PANTHER" id="PTHR44196:SF1">
    <property type="entry name" value="DEHYDROGENASE_REDUCTASE SDR FAMILY MEMBER 7B"/>
    <property type="match status" value="1"/>
</dbReference>
<evidence type="ECO:0000313" key="4">
    <source>
        <dbReference type="EMBL" id="SNS38771.1"/>
    </source>
</evidence>
<dbReference type="PANTHER" id="PTHR44196">
    <property type="entry name" value="DEHYDROGENASE/REDUCTASE SDR FAMILY MEMBER 7B"/>
    <property type="match status" value="1"/>
</dbReference>
<organism evidence="4 5">
    <name type="scientific">Antarctobacter heliothermus</name>
    <dbReference type="NCBI Taxonomy" id="74033"/>
    <lineage>
        <taxon>Bacteria</taxon>
        <taxon>Pseudomonadati</taxon>
        <taxon>Pseudomonadota</taxon>
        <taxon>Alphaproteobacteria</taxon>
        <taxon>Rhodobacterales</taxon>
        <taxon>Roseobacteraceae</taxon>
        <taxon>Antarctobacter</taxon>
    </lineage>
</organism>
<dbReference type="RefSeq" id="WP_089277525.1">
    <property type="nucleotide sequence ID" value="NZ_FZON01000013.1"/>
</dbReference>
<dbReference type="InterPro" id="IPR036291">
    <property type="entry name" value="NAD(P)-bd_dom_sf"/>
</dbReference>
<dbReference type="AlphaFoldDB" id="A0A239E2Z8"/>
<accession>A0A239E2Z8</accession>
<dbReference type="GO" id="GO:0016020">
    <property type="term" value="C:membrane"/>
    <property type="evidence" value="ECO:0007669"/>
    <property type="project" value="TreeGrafter"/>
</dbReference>
<dbReference type="Gene3D" id="3.40.50.720">
    <property type="entry name" value="NAD(P)-binding Rossmann-like Domain"/>
    <property type="match status" value="1"/>
</dbReference>
<reference evidence="4 5" key="1">
    <citation type="submission" date="2017-06" db="EMBL/GenBank/DDBJ databases">
        <authorList>
            <person name="Kim H.J."/>
            <person name="Triplett B.A."/>
        </authorList>
    </citation>
    <scope>NUCLEOTIDE SEQUENCE [LARGE SCALE GENOMIC DNA]</scope>
    <source>
        <strain evidence="4 5">DSM 11445</strain>
    </source>
</reference>
<dbReference type="InterPro" id="IPR002347">
    <property type="entry name" value="SDR_fam"/>
</dbReference>
<comment type="similarity">
    <text evidence="1 3">Belongs to the short-chain dehydrogenases/reductases (SDR) family.</text>
</comment>